<keyword evidence="2" id="KW-0645">Protease</keyword>
<keyword evidence="7" id="KW-0812">Transmembrane</keyword>
<dbReference type="GO" id="GO:0051603">
    <property type="term" value="P:proteolysis involved in protein catabolic process"/>
    <property type="evidence" value="ECO:0007669"/>
    <property type="project" value="TreeGrafter"/>
</dbReference>
<evidence type="ECO:0000256" key="5">
    <source>
        <dbReference type="ARBA" id="ARBA00022833"/>
    </source>
</evidence>
<gene>
    <name evidence="9" type="ORF">K4G66_09130</name>
</gene>
<keyword evidence="7" id="KW-1133">Transmembrane helix</keyword>
<keyword evidence="3" id="KW-0479">Metal-binding</keyword>
<sequence>MRVYRYITYVLIFIVGAWFVSCATNPVTGKKELMLLSKNQERAMGEQSDPEITQFFGVYEDPQLQRFIQSKGEQMARISHRSDLNYKFKIVDSPVVNAFAVPGGFVYFTRGIMAHFNNEAEFAGVLGHEIGHITARHSAKQYSKQMVAQVGLVAGLVIAPELAQYADVAQQGLSLLFLKFGRDNESQSDKLGVEYSTKIGYDANEMAQFFSTLDRMRGEEVESVPTFLSTHPDPADRQQRVQELAQKWKEKTDAATLEVGRNSYLRMIDGLLYGEDPKQGYVEKGVFYHPVLKFQFPLPSQWTFQNTPQQVQMGQPDGAAIMTLSLAPGNSLQNAAQAIVQNNNLSIVESDEGSVNGLPALVMVADVQTQQGQPQQQQQVRTLIYLIQYEGNIYNIMGISTAQNFNKFTSTFTRTMKNFAPLTDASKLNVAPERIDIREVRQTSTLSQALKGFDMPTDRLEELAVLNGMELNEQVSQGTLIKTVVRGDEVATAQEP</sequence>
<evidence type="ECO:0000256" key="2">
    <source>
        <dbReference type="ARBA" id="ARBA00022670"/>
    </source>
</evidence>
<dbReference type="PROSITE" id="PS51257">
    <property type="entry name" value="PROKAR_LIPOPROTEIN"/>
    <property type="match status" value="1"/>
</dbReference>
<dbReference type="CDD" id="cd07333">
    <property type="entry name" value="M48C_bepA_like"/>
    <property type="match status" value="1"/>
</dbReference>
<dbReference type="AlphaFoldDB" id="A0AA49GUL8"/>
<dbReference type="PANTHER" id="PTHR22726:SF1">
    <property type="entry name" value="METALLOENDOPEPTIDASE OMA1, MITOCHONDRIAL"/>
    <property type="match status" value="1"/>
</dbReference>
<evidence type="ECO:0000259" key="8">
    <source>
        <dbReference type="Pfam" id="PF01435"/>
    </source>
</evidence>
<feature type="transmembrane region" description="Helical" evidence="7">
    <location>
        <begin position="6"/>
        <end position="28"/>
    </location>
</feature>
<feature type="domain" description="Peptidase M48" evidence="8">
    <location>
        <begin position="63"/>
        <end position="244"/>
    </location>
</feature>
<dbReference type="EMBL" id="CP120682">
    <property type="protein sequence ID" value="WKN38864.1"/>
    <property type="molecule type" value="Genomic_DNA"/>
</dbReference>
<dbReference type="GO" id="GO:0046872">
    <property type="term" value="F:metal ion binding"/>
    <property type="evidence" value="ECO:0007669"/>
    <property type="project" value="UniProtKB-KW"/>
</dbReference>
<dbReference type="PANTHER" id="PTHR22726">
    <property type="entry name" value="METALLOENDOPEPTIDASE OMA1"/>
    <property type="match status" value="1"/>
</dbReference>
<dbReference type="EC" id="3.4.24.-" evidence="9"/>
<dbReference type="InterPro" id="IPR051156">
    <property type="entry name" value="Mito/Outer_Membr_Metalloprot"/>
</dbReference>
<keyword evidence="7" id="KW-0472">Membrane</keyword>
<evidence type="ECO:0000256" key="3">
    <source>
        <dbReference type="ARBA" id="ARBA00022723"/>
    </source>
</evidence>
<evidence type="ECO:0000256" key="1">
    <source>
        <dbReference type="ARBA" id="ARBA00001947"/>
    </source>
</evidence>
<dbReference type="Gene3D" id="3.30.2010.10">
    <property type="entry name" value="Metalloproteases ('zincins'), catalytic domain"/>
    <property type="match status" value="1"/>
</dbReference>
<dbReference type="InterPro" id="IPR001915">
    <property type="entry name" value="Peptidase_M48"/>
</dbReference>
<keyword evidence="5" id="KW-0862">Zinc</keyword>
<reference evidence="9" key="1">
    <citation type="journal article" date="2023" name="Comput. Struct. Biotechnol. J.">
        <title>Discovery of a novel marine Bacteroidetes with a rich repertoire of carbohydrate-active enzymes.</title>
        <authorList>
            <person name="Chen B."/>
            <person name="Liu G."/>
            <person name="Chen Q."/>
            <person name="Wang H."/>
            <person name="Liu L."/>
            <person name="Tang K."/>
        </authorList>
    </citation>
    <scope>NUCLEOTIDE SEQUENCE</scope>
    <source>
        <strain evidence="9">TK19036</strain>
    </source>
</reference>
<dbReference type="GO" id="GO:0016020">
    <property type="term" value="C:membrane"/>
    <property type="evidence" value="ECO:0007669"/>
    <property type="project" value="TreeGrafter"/>
</dbReference>
<evidence type="ECO:0000256" key="6">
    <source>
        <dbReference type="ARBA" id="ARBA00023049"/>
    </source>
</evidence>
<evidence type="ECO:0000256" key="7">
    <source>
        <dbReference type="SAM" id="Phobius"/>
    </source>
</evidence>
<keyword evidence="4 9" id="KW-0378">Hydrolase</keyword>
<evidence type="ECO:0000256" key="4">
    <source>
        <dbReference type="ARBA" id="ARBA00022801"/>
    </source>
</evidence>
<evidence type="ECO:0000313" key="9">
    <source>
        <dbReference type="EMBL" id="WKN38864.1"/>
    </source>
</evidence>
<protein>
    <submittedName>
        <fullName evidence="9">M48 family metalloprotease</fullName>
        <ecNumber evidence="9">3.4.24.-</ecNumber>
    </submittedName>
</protein>
<accession>A0AA49GUL8</accession>
<dbReference type="Gene3D" id="3.40.1000.10">
    <property type="entry name" value="Mog1/PsbP, alpha/beta/alpha sandwich"/>
    <property type="match status" value="1"/>
</dbReference>
<keyword evidence="6 9" id="KW-0482">Metalloprotease</keyword>
<dbReference type="Pfam" id="PF01435">
    <property type="entry name" value="Peptidase_M48"/>
    <property type="match status" value="1"/>
</dbReference>
<reference evidence="9" key="2">
    <citation type="journal article" date="2024" name="Antonie Van Leeuwenhoek">
        <title>Roseihalotalea indica gen. nov., sp. nov., a halophilic Bacteroidetes from mesopelagic Southwest Indian Ocean with higher carbohydrate metabolic potential.</title>
        <authorList>
            <person name="Chen B."/>
            <person name="Zhang M."/>
            <person name="Lin D."/>
            <person name="Ye J."/>
            <person name="Tang K."/>
        </authorList>
    </citation>
    <scope>NUCLEOTIDE SEQUENCE</scope>
    <source>
        <strain evidence="9">TK19036</strain>
    </source>
</reference>
<dbReference type="GO" id="GO:0004222">
    <property type="term" value="F:metalloendopeptidase activity"/>
    <property type="evidence" value="ECO:0007669"/>
    <property type="project" value="InterPro"/>
</dbReference>
<comment type="cofactor">
    <cofactor evidence="1">
        <name>Zn(2+)</name>
        <dbReference type="ChEBI" id="CHEBI:29105"/>
    </cofactor>
</comment>
<organism evidence="9">
    <name type="scientific">Roseihalotalea indica</name>
    <dbReference type="NCBI Taxonomy" id="2867963"/>
    <lineage>
        <taxon>Bacteria</taxon>
        <taxon>Pseudomonadati</taxon>
        <taxon>Bacteroidota</taxon>
        <taxon>Cytophagia</taxon>
        <taxon>Cytophagales</taxon>
        <taxon>Catalimonadaceae</taxon>
        <taxon>Roseihalotalea</taxon>
    </lineage>
</organism>
<name>A0AA49GUL8_9BACT</name>
<proteinExistence type="predicted"/>